<sequence length="146" mass="15296">MEREQSPSSCLGCGKPLPPAGDSSVNGSSIPSSPSNGTRRLFLALGGQDRVPRQPLPSLAPLLGSRVGGVGWGLRRELTQSQGAAGARRSGRRLRLGLRPGHHTGRQTARPGAHSGPSGRRKRSSAPASRTAPWLPLAVPQSQPRH</sequence>
<accession>A0ABQ9VUW2</accession>
<dbReference type="Proteomes" id="UP001266305">
    <property type="component" value="Unassembled WGS sequence"/>
</dbReference>
<evidence type="ECO:0000313" key="3">
    <source>
        <dbReference type="Proteomes" id="UP001266305"/>
    </source>
</evidence>
<keyword evidence="3" id="KW-1185">Reference proteome</keyword>
<feature type="compositionally biased region" description="Basic residues" evidence="1">
    <location>
        <begin position="89"/>
        <end position="105"/>
    </location>
</feature>
<gene>
    <name evidence="2" type="ORF">P7K49_007439</name>
</gene>
<evidence type="ECO:0000313" key="2">
    <source>
        <dbReference type="EMBL" id="KAK2113173.1"/>
    </source>
</evidence>
<reference evidence="2 3" key="1">
    <citation type="submission" date="2023-05" db="EMBL/GenBank/DDBJ databases">
        <title>B98-5 Cell Line De Novo Hybrid Assembly: An Optical Mapping Approach.</title>
        <authorList>
            <person name="Kananen K."/>
            <person name="Auerbach J.A."/>
            <person name="Kautto E."/>
            <person name="Blachly J.S."/>
        </authorList>
    </citation>
    <scope>NUCLEOTIDE SEQUENCE [LARGE SCALE GENOMIC DNA]</scope>
    <source>
        <strain evidence="2">B95-8</strain>
        <tissue evidence="2">Cell line</tissue>
    </source>
</reference>
<feature type="region of interest" description="Disordered" evidence="1">
    <location>
        <begin position="79"/>
        <end position="146"/>
    </location>
</feature>
<feature type="region of interest" description="Disordered" evidence="1">
    <location>
        <begin position="1"/>
        <end position="40"/>
    </location>
</feature>
<evidence type="ECO:0000256" key="1">
    <source>
        <dbReference type="SAM" id="MobiDB-lite"/>
    </source>
</evidence>
<organism evidence="2 3">
    <name type="scientific">Saguinus oedipus</name>
    <name type="common">Cotton-top tamarin</name>
    <name type="synonym">Oedipomidas oedipus</name>
    <dbReference type="NCBI Taxonomy" id="9490"/>
    <lineage>
        <taxon>Eukaryota</taxon>
        <taxon>Metazoa</taxon>
        <taxon>Chordata</taxon>
        <taxon>Craniata</taxon>
        <taxon>Vertebrata</taxon>
        <taxon>Euteleostomi</taxon>
        <taxon>Mammalia</taxon>
        <taxon>Eutheria</taxon>
        <taxon>Euarchontoglires</taxon>
        <taxon>Primates</taxon>
        <taxon>Haplorrhini</taxon>
        <taxon>Platyrrhini</taxon>
        <taxon>Cebidae</taxon>
        <taxon>Callitrichinae</taxon>
        <taxon>Saguinus</taxon>
    </lineage>
</organism>
<feature type="compositionally biased region" description="Low complexity" evidence="1">
    <location>
        <begin position="23"/>
        <end position="37"/>
    </location>
</feature>
<comment type="caution">
    <text evidence="2">The sequence shown here is derived from an EMBL/GenBank/DDBJ whole genome shotgun (WGS) entry which is preliminary data.</text>
</comment>
<protein>
    <submittedName>
        <fullName evidence="2">Uncharacterized protein</fullName>
    </submittedName>
</protein>
<proteinExistence type="predicted"/>
<dbReference type="EMBL" id="JASSZA010000004">
    <property type="protein sequence ID" value="KAK2113173.1"/>
    <property type="molecule type" value="Genomic_DNA"/>
</dbReference>
<name>A0ABQ9VUW2_SAGOE</name>